<comment type="subcellular location">
    <subcellularLocation>
        <location evidence="1">Cell membrane</location>
        <topology evidence="1">Peripheral membrane protein</topology>
        <orientation evidence="1">Cytoplasmic side</orientation>
    </subcellularLocation>
</comment>
<evidence type="ECO:0000256" key="2">
    <source>
        <dbReference type="ARBA" id="ARBA00008531"/>
    </source>
</evidence>
<keyword evidence="10" id="KW-0472">Membrane</keyword>
<dbReference type="SUPFAM" id="SSF52540">
    <property type="entry name" value="P-loop containing nucleoside triphosphate hydrolases"/>
    <property type="match status" value="1"/>
</dbReference>
<dbReference type="EMBL" id="JBHSPF010000018">
    <property type="protein sequence ID" value="MFC5628101.1"/>
    <property type="molecule type" value="Genomic_DNA"/>
</dbReference>
<keyword evidence="17" id="KW-1185">Reference proteome</keyword>
<sequence length="366" mass="41787">MKVKKFVAKDMPEAMKKIRADLGEEAVILNSKRIVTGGFFGLFTKKKIEVIAAIDEEERQRPRWNEIKHVPPEKQDLKEEVEELKKVVASISSPASLSSQDRLPEKIQQIDQMLSEQEVSPYLREQVVEELLATWYRSDAPTDALLYEKTRDFFIEKMKKLSFGPVTSGPKIIHLVGPTGVGKTTTVAKIAAYYHLEKKQEVAFITTDTYRIAAVDQLKTYAKILNIPVEVAYSPADFQRAIEKFQNKDVIFVDSAGRNFQKQQYVKELQTMIDFNEEMTTYLVLSLTSKYKDMKNIVHQFSHIPIDRFVFTKKDETSTLGAMVNLVTEANKGVAYVTTGQNVPDDIEIADATRIVDWLLEEGRHE</sequence>
<keyword evidence="5" id="KW-1003">Cell membrane</keyword>
<protein>
    <recommendedName>
        <fullName evidence="3 13">Flagellar biosynthesis protein FlhF</fullName>
    </recommendedName>
</protein>
<keyword evidence="11" id="KW-1006">Bacterial flagellum protein export</keyword>
<evidence type="ECO:0000313" key="17">
    <source>
        <dbReference type="Proteomes" id="UP001596143"/>
    </source>
</evidence>
<comment type="similarity">
    <text evidence="2">Belongs to the GTP-binding SRP family.</text>
</comment>
<keyword evidence="9" id="KW-0342">GTP-binding</keyword>
<keyword evidence="6" id="KW-0547">Nucleotide-binding</keyword>
<dbReference type="Gene3D" id="1.20.120.1380">
    <property type="entry name" value="Flagellar FlhF biosynthesis protein, N domain"/>
    <property type="match status" value="1"/>
</dbReference>
<dbReference type="CDD" id="cd17873">
    <property type="entry name" value="FlhF"/>
    <property type="match status" value="1"/>
</dbReference>
<keyword evidence="16" id="KW-0282">Flagellum</keyword>
<keyword evidence="16" id="KW-0969">Cilium</keyword>
<dbReference type="InterPro" id="IPR047040">
    <property type="entry name" value="FlhF__GTPase_dom"/>
</dbReference>
<dbReference type="InterPro" id="IPR003593">
    <property type="entry name" value="AAA+_ATPase"/>
</dbReference>
<evidence type="ECO:0000256" key="10">
    <source>
        <dbReference type="ARBA" id="ARBA00023136"/>
    </source>
</evidence>
<dbReference type="InterPro" id="IPR027417">
    <property type="entry name" value="P-loop_NTPase"/>
</dbReference>
<dbReference type="Pfam" id="PF00448">
    <property type="entry name" value="SRP54"/>
    <property type="match status" value="1"/>
</dbReference>
<dbReference type="PANTHER" id="PTHR43134:SF3">
    <property type="entry name" value="FLAGELLAR BIOSYNTHESIS PROTEIN FLHF"/>
    <property type="match status" value="1"/>
</dbReference>
<dbReference type="PANTHER" id="PTHR43134">
    <property type="entry name" value="SIGNAL RECOGNITION PARTICLE RECEPTOR SUBUNIT ALPHA"/>
    <property type="match status" value="1"/>
</dbReference>
<keyword evidence="7" id="KW-1005">Bacterial flagellum biogenesis</keyword>
<gene>
    <name evidence="16" type="primary">flhF</name>
    <name evidence="16" type="ORF">ACFPTR_04230</name>
</gene>
<evidence type="ECO:0000256" key="13">
    <source>
        <dbReference type="NCBIfam" id="TIGR03499"/>
    </source>
</evidence>
<dbReference type="Gene3D" id="3.40.50.300">
    <property type="entry name" value="P-loop containing nucleotide triphosphate hydrolases"/>
    <property type="match status" value="1"/>
</dbReference>
<evidence type="ECO:0000256" key="7">
    <source>
        <dbReference type="ARBA" id="ARBA00022795"/>
    </source>
</evidence>
<evidence type="ECO:0000256" key="12">
    <source>
        <dbReference type="ARBA" id="ARBA00025337"/>
    </source>
</evidence>
<evidence type="ECO:0000256" key="1">
    <source>
        <dbReference type="ARBA" id="ARBA00004413"/>
    </source>
</evidence>
<organism evidence="16 17">
    <name type="scientific">Aliibacillus thermotolerans</name>
    <dbReference type="NCBI Taxonomy" id="1834418"/>
    <lineage>
        <taxon>Bacteria</taxon>
        <taxon>Bacillati</taxon>
        <taxon>Bacillota</taxon>
        <taxon>Bacilli</taxon>
        <taxon>Bacillales</taxon>
        <taxon>Bacillaceae</taxon>
        <taxon>Aliibacillus</taxon>
    </lineage>
</organism>
<keyword evidence="16" id="KW-0966">Cell projection</keyword>
<evidence type="ECO:0000259" key="14">
    <source>
        <dbReference type="SMART" id="SM00382"/>
    </source>
</evidence>
<dbReference type="Proteomes" id="UP001596143">
    <property type="component" value="Unassembled WGS sequence"/>
</dbReference>
<dbReference type="SMART" id="SM00382">
    <property type="entry name" value="AAA"/>
    <property type="match status" value="1"/>
</dbReference>
<evidence type="ECO:0000256" key="5">
    <source>
        <dbReference type="ARBA" id="ARBA00022475"/>
    </source>
</evidence>
<reference evidence="17" key="1">
    <citation type="journal article" date="2019" name="Int. J. Syst. Evol. Microbiol.">
        <title>The Global Catalogue of Microorganisms (GCM) 10K type strain sequencing project: providing services to taxonomists for standard genome sequencing and annotation.</title>
        <authorList>
            <consortium name="The Broad Institute Genomics Platform"/>
            <consortium name="The Broad Institute Genome Sequencing Center for Infectious Disease"/>
            <person name="Wu L."/>
            <person name="Ma J."/>
        </authorList>
    </citation>
    <scope>NUCLEOTIDE SEQUENCE [LARGE SCALE GENOMIC DNA]</scope>
    <source>
        <strain evidence="17">CGMCC 1.15790</strain>
    </source>
</reference>
<comment type="function">
    <text evidence="12">Necessary for flagellar biosynthesis. May be involved in translocation of the flagellum.</text>
</comment>
<evidence type="ECO:0000256" key="8">
    <source>
        <dbReference type="ARBA" id="ARBA00022927"/>
    </source>
</evidence>
<evidence type="ECO:0000256" key="6">
    <source>
        <dbReference type="ARBA" id="ARBA00022741"/>
    </source>
</evidence>
<keyword evidence="8" id="KW-0653">Protein transport</keyword>
<proteinExistence type="inferred from homology"/>
<evidence type="ECO:0000256" key="4">
    <source>
        <dbReference type="ARBA" id="ARBA00022448"/>
    </source>
</evidence>
<dbReference type="InterPro" id="IPR000897">
    <property type="entry name" value="SRP54_GTPase_dom"/>
</dbReference>
<evidence type="ECO:0000256" key="11">
    <source>
        <dbReference type="ARBA" id="ARBA00023225"/>
    </source>
</evidence>
<evidence type="ECO:0000259" key="15">
    <source>
        <dbReference type="SMART" id="SM00962"/>
    </source>
</evidence>
<feature type="domain" description="SRP54-type proteins GTP-binding" evidence="15">
    <location>
        <begin position="170"/>
        <end position="361"/>
    </location>
</feature>
<evidence type="ECO:0000256" key="3">
    <source>
        <dbReference type="ARBA" id="ARBA00014919"/>
    </source>
</evidence>
<dbReference type="RefSeq" id="WP_270897986.1">
    <property type="nucleotide sequence ID" value="NZ_JBHSPF010000018.1"/>
</dbReference>
<comment type="caution">
    <text evidence="16">The sequence shown here is derived from an EMBL/GenBank/DDBJ whole genome shotgun (WGS) entry which is preliminary data.</text>
</comment>
<evidence type="ECO:0000313" key="16">
    <source>
        <dbReference type="EMBL" id="MFC5628101.1"/>
    </source>
</evidence>
<dbReference type="NCBIfam" id="TIGR03499">
    <property type="entry name" value="FlhF"/>
    <property type="match status" value="1"/>
</dbReference>
<evidence type="ECO:0000256" key="9">
    <source>
        <dbReference type="ARBA" id="ARBA00023134"/>
    </source>
</evidence>
<name>A0ABW0U3X8_9BACI</name>
<dbReference type="InterPro" id="IPR020006">
    <property type="entry name" value="FlhF"/>
</dbReference>
<accession>A0ABW0U3X8</accession>
<feature type="domain" description="AAA+ ATPase" evidence="14">
    <location>
        <begin position="169"/>
        <end position="362"/>
    </location>
</feature>
<keyword evidence="4" id="KW-0813">Transport</keyword>
<dbReference type="SMART" id="SM00962">
    <property type="entry name" value="SRP54"/>
    <property type="match status" value="1"/>
</dbReference>